<evidence type="ECO:0000313" key="2">
    <source>
        <dbReference type="EMBL" id="KAB1224323.1"/>
    </source>
</evidence>
<keyword evidence="3" id="KW-1185">Reference proteome</keyword>
<protein>
    <submittedName>
        <fullName evidence="2">Uncharacterized protein</fullName>
    </submittedName>
</protein>
<feature type="region of interest" description="Disordered" evidence="1">
    <location>
        <begin position="1"/>
        <end position="57"/>
    </location>
</feature>
<evidence type="ECO:0000313" key="3">
    <source>
        <dbReference type="Proteomes" id="UP000516437"/>
    </source>
</evidence>
<sequence length="57" mass="6685">MGLLHSTKQHFQPPQTTKKKETKKEFHKTKGNILKETEPTTSRKKEQKRPGLSVRKK</sequence>
<accession>A0A6A1WHJ8</accession>
<proteinExistence type="predicted"/>
<organism evidence="2 3">
    <name type="scientific">Morella rubra</name>
    <name type="common">Chinese bayberry</name>
    <dbReference type="NCBI Taxonomy" id="262757"/>
    <lineage>
        <taxon>Eukaryota</taxon>
        <taxon>Viridiplantae</taxon>
        <taxon>Streptophyta</taxon>
        <taxon>Embryophyta</taxon>
        <taxon>Tracheophyta</taxon>
        <taxon>Spermatophyta</taxon>
        <taxon>Magnoliopsida</taxon>
        <taxon>eudicotyledons</taxon>
        <taxon>Gunneridae</taxon>
        <taxon>Pentapetalae</taxon>
        <taxon>rosids</taxon>
        <taxon>fabids</taxon>
        <taxon>Fagales</taxon>
        <taxon>Myricaceae</taxon>
        <taxon>Morella</taxon>
    </lineage>
</organism>
<feature type="compositionally biased region" description="Basic and acidic residues" evidence="1">
    <location>
        <begin position="33"/>
        <end position="44"/>
    </location>
</feature>
<comment type="caution">
    <text evidence="2">The sequence shown here is derived from an EMBL/GenBank/DDBJ whole genome shotgun (WGS) entry which is preliminary data.</text>
</comment>
<gene>
    <name evidence="2" type="ORF">CJ030_MR2G025973</name>
</gene>
<dbReference type="EMBL" id="RXIC02000020">
    <property type="protein sequence ID" value="KAB1224323.1"/>
    <property type="molecule type" value="Genomic_DNA"/>
</dbReference>
<evidence type="ECO:0000256" key="1">
    <source>
        <dbReference type="SAM" id="MobiDB-lite"/>
    </source>
</evidence>
<name>A0A6A1WHJ8_9ROSI</name>
<dbReference type="Proteomes" id="UP000516437">
    <property type="component" value="Chromosome 2"/>
</dbReference>
<dbReference type="AlphaFoldDB" id="A0A6A1WHJ8"/>
<reference evidence="2 3" key="1">
    <citation type="journal article" date="2019" name="Plant Biotechnol. J.">
        <title>The red bayberry genome and genetic basis of sex determination.</title>
        <authorList>
            <person name="Jia H.M."/>
            <person name="Jia H.J."/>
            <person name="Cai Q.L."/>
            <person name="Wang Y."/>
            <person name="Zhao H.B."/>
            <person name="Yang W.F."/>
            <person name="Wang G.Y."/>
            <person name="Li Y.H."/>
            <person name="Zhan D.L."/>
            <person name="Shen Y.T."/>
            <person name="Niu Q.F."/>
            <person name="Chang L."/>
            <person name="Qiu J."/>
            <person name="Zhao L."/>
            <person name="Xie H.B."/>
            <person name="Fu W.Y."/>
            <person name="Jin J."/>
            <person name="Li X.W."/>
            <person name="Jiao Y."/>
            <person name="Zhou C.C."/>
            <person name="Tu T."/>
            <person name="Chai C.Y."/>
            <person name="Gao J.L."/>
            <person name="Fan L.J."/>
            <person name="van de Weg E."/>
            <person name="Wang J.Y."/>
            <person name="Gao Z.S."/>
        </authorList>
    </citation>
    <scope>NUCLEOTIDE SEQUENCE [LARGE SCALE GENOMIC DNA]</scope>
    <source>
        <tissue evidence="2">Leaves</tissue>
    </source>
</reference>